<organism evidence="3 4">
    <name type="scientific">Cellulophaga baltica 18</name>
    <dbReference type="NCBI Taxonomy" id="1348584"/>
    <lineage>
        <taxon>Bacteria</taxon>
        <taxon>Pseudomonadati</taxon>
        <taxon>Bacteroidota</taxon>
        <taxon>Flavobacteriia</taxon>
        <taxon>Flavobacteriales</taxon>
        <taxon>Flavobacteriaceae</taxon>
        <taxon>Cellulophaga</taxon>
    </lineage>
</organism>
<dbReference type="Proteomes" id="UP000030786">
    <property type="component" value="Chromosome"/>
</dbReference>
<dbReference type="SUPFAM" id="SSF53335">
    <property type="entry name" value="S-adenosyl-L-methionine-dependent methyltransferases"/>
    <property type="match status" value="1"/>
</dbReference>
<dbReference type="InterPro" id="IPR007213">
    <property type="entry name" value="Ppm1/Ppm2/Tcmp"/>
</dbReference>
<dbReference type="InterPro" id="IPR029069">
    <property type="entry name" value="HotDog_dom_sf"/>
</dbReference>
<dbReference type="AlphaFoldDB" id="A0AAU8RDN0"/>
<dbReference type="EMBL" id="CP009976">
    <property type="protein sequence ID" value="AIZ40963.1"/>
    <property type="molecule type" value="Genomic_DNA"/>
</dbReference>
<dbReference type="Gene3D" id="3.40.50.150">
    <property type="entry name" value="Vaccinia Virus protein VP39"/>
    <property type="match status" value="1"/>
</dbReference>
<evidence type="ECO:0008006" key="5">
    <source>
        <dbReference type="Google" id="ProtNLM"/>
    </source>
</evidence>
<dbReference type="Pfam" id="PF04072">
    <property type="entry name" value="LCM"/>
    <property type="match status" value="1"/>
</dbReference>
<accession>A0AAU8RDN0</accession>
<dbReference type="KEGG" id="cbat:M666_04970"/>
<dbReference type="GO" id="GO:0032259">
    <property type="term" value="P:methylation"/>
    <property type="evidence" value="ECO:0007669"/>
    <property type="project" value="UniProtKB-KW"/>
</dbReference>
<sequence>MKPISTEAKKILSPGNATKYLRDAVPAVRISKFKFLEVNVGYCRAILPLNSFSSNQHGTHQALILGMAGDYTGGVALASILDAEPILGVHEVTANKGMSLWLIKSEMSYLRPSVEDAYIEAHVPKEKHELLIQRYHRGSTILLDIEMSFRTKNDQDVAKGTFRYYCKKKNLLMPSKSNRKADAMFEHIIKTSAKLIARLRFLESKKTNPLFIDQIANEVAGAQGKVIANRFLEILPELQLLVAGRTHHLDLTLIRTSDTIKQIVFVGVGLDYRIERHNENIQKKLVYSLDLGEMLAYRKECSNQIDAISTIEQAQVQISCNFITESISEKLLNNGFDSQKASLFIFEGCSMYFSSKENNKILNEIGDLMRYNKNSLLWMDVIDEKVFDSDNPIVNKFLAGMARLGEPFIYGFNSNNEIIKQSGLCLINKSFATDFFKDENNEIYTLYSYNLFKSLSY</sequence>
<gene>
    <name evidence="3" type="ORF">M666_04970</name>
</gene>
<dbReference type="InterPro" id="IPR029063">
    <property type="entry name" value="SAM-dependent_MTases_sf"/>
</dbReference>
<keyword evidence="2" id="KW-0808">Transferase</keyword>
<evidence type="ECO:0000256" key="2">
    <source>
        <dbReference type="ARBA" id="ARBA00022679"/>
    </source>
</evidence>
<dbReference type="PANTHER" id="PTHR43619">
    <property type="entry name" value="S-ADENOSYL-L-METHIONINE-DEPENDENT METHYLTRANSFERASE YKTD-RELATED"/>
    <property type="match status" value="1"/>
</dbReference>
<evidence type="ECO:0000313" key="4">
    <source>
        <dbReference type="Proteomes" id="UP000030786"/>
    </source>
</evidence>
<reference evidence="3 4" key="1">
    <citation type="journal article" date="2014" name="Environ. Microbiol.">
        <title>Contrasting genomic patterns and infection strategies of two co-existing Bacteroidetes podovirus genera.</title>
        <authorList>
            <person name="Holmfeldt K."/>
            <person name="Howard-Varona C."/>
            <person name="Solonenko N."/>
            <person name="Sullivan M.B."/>
        </authorList>
    </citation>
    <scope>NUCLEOTIDE SEQUENCE [LARGE SCALE GENOMIC DNA]</scope>
    <source>
        <strain evidence="3 4">18</strain>
    </source>
</reference>
<dbReference type="GeneID" id="78060081"/>
<dbReference type="GO" id="GO:0008168">
    <property type="term" value="F:methyltransferase activity"/>
    <property type="evidence" value="ECO:0007669"/>
    <property type="project" value="UniProtKB-KW"/>
</dbReference>
<dbReference type="PANTHER" id="PTHR43619:SF2">
    <property type="entry name" value="S-ADENOSYL-L-METHIONINE-DEPENDENT METHYLTRANSFERASES SUPERFAMILY PROTEIN"/>
    <property type="match status" value="1"/>
</dbReference>
<evidence type="ECO:0000256" key="1">
    <source>
        <dbReference type="ARBA" id="ARBA00022603"/>
    </source>
</evidence>
<dbReference type="SUPFAM" id="SSF54637">
    <property type="entry name" value="Thioesterase/thiol ester dehydrase-isomerase"/>
    <property type="match status" value="1"/>
</dbReference>
<dbReference type="Gene3D" id="3.10.129.10">
    <property type="entry name" value="Hotdog Thioesterase"/>
    <property type="match status" value="1"/>
</dbReference>
<name>A0AAU8RDN0_9FLAO</name>
<keyword evidence="1" id="KW-0489">Methyltransferase</keyword>
<dbReference type="RefSeq" id="WP_029447512.1">
    <property type="nucleotide sequence ID" value="NZ_CP009976.1"/>
</dbReference>
<protein>
    <recommendedName>
        <fullName evidence="5">Thioesterase domain-containing protein</fullName>
    </recommendedName>
</protein>
<evidence type="ECO:0000313" key="3">
    <source>
        <dbReference type="EMBL" id="AIZ40963.1"/>
    </source>
</evidence>
<proteinExistence type="predicted"/>